<dbReference type="PANTHER" id="PTHR30624:SF4">
    <property type="entry name" value="METALLOPROTEASE TLDD"/>
    <property type="match status" value="1"/>
</dbReference>
<dbReference type="GO" id="GO:0008237">
    <property type="term" value="F:metallopeptidase activity"/>
    <property type="evidence" value="ECO:0007669"/>
    <property type="project" value="UniProtKB-KW"/>
</dbReference>
<dbReference type="AlphaFoldDB" id="A0A1F7RYW0"/>
<evidence type="ECO:0000256" key="2">
    <source>
        <dbReference type="ARBA" id="ARBA00022670"/>
    </source>
</evidence>
<evidence type="ECO:0000259" key="5">
    <source>
        <dbReference type="Pfam" id="PF01523"/>
    </source>
</evidence>
<dbReference type="PIRSF" id="PIRSF004919">
    <property type="entry name" value="TldD"/>
    <property type="match status" value="1"/>
</dbReference>
<evidence type="ECO:0000256" key="3">
    <source>
        <dbReference type="ARBA" id="ARBA00022801"/>
    </source>
</evidence>
<comment type="caution">
    <text evidence="8">The sequence shown here is derived from an EMBL/GenBank/DDBJ whole genome shotgun (WGS) entry which is preliminary data.</text>
</comment>
<dbReference type="InterPro" id="IPR045569">
    <property type="entry name" value="Metalloprtase-TldD/E_C"/>
</dbReference>
<evidence type="ECO:0000259" key="6">
    <source>
        <dbReference type="Pfam" id="PF19289"/>
    </source>
</evidence>
<dbReference type="Pfam" id="PF19290">
    <property type="entry name" value="PmbA_TldD_2nd"/>
    <property type="match status" value="1"/>
</dbReference>
<evidence type="ECO:0000259" key="7">
    <source>
        <dbReference type="Pfam" id="PF19290"/>
    </source>
</evidence>
<dbReference type="PANTHER" id="PTHR30624">
    <property type="entry name" value="UNCHARACTERIZED PROTEIN TLDD AND PMBA"/>
    <property type="match status" value="1"/>
</dbReference>
<dbReference type="Gene3D" id="3.30.2290.10">
    <property type="entry name" value="PmbA/TldD superfamily"/>
    <property type="match status" value="1"/>
</dbReference>
<protein>
    <submittedName>
        <fullName evidence="8">Peptidase C69</fullName>
    </submittedName>
</protein>
<dbReference type="InterPro" id="IPR025502">
    <property type="entry name" value="TldD"/>
</dbReference>
<feature type="domain" description="Metalloprotease TldD/E C-terminal" evidence="6">
    <location>
        <begin position="178"/>
        <end position="409"/>
    </location>
</feature>
<dbReference type="InterPro" id="IPR002510">
    <property type="entry name" value="Metalloprtase-TldD/E_N"/>
</dbReference>
<feature type="non-terminal residue" evidence="8">
    <location>
        <position position="1"/>
    </location>
</feature>
<comment type="similarity">
    <text evidence="1">Belongs to the peptidase U62 family.</text>
</comment>
<keyword evidence="2" id="KW-0645">Protease</keyword>
<evidence type="ECO:0000256" key="4">
    <source>
        <dbReference type="ARBA" id="ARBA00023049"/>
    </source>
</evidence>
<dbReference type="EMBL" id="MGDF01000058">
    <property type="protein sequence ID" value="OGL46174.1"/>
    <property type="molecule type" value="Genomic_DNA"/>
</dbReference>
<dbReference type="GO" id="GO:0006508">
    <property type="term" value="P:proteolysis"/>
    <property type="evidence" value="ECO:0007669"/>
    <property type="project" value="UniProtKB-KW"/>
</dbReference>
<sequence>QGAGIRVIFGHKTAYSYTNTVTERELFHAASMLKHAIKIGKGDISLDLSKPGENGKGEIEKHPGSVISSRKVEIVKETSEWIPKEDKRIRQVKIVYGDSVQEVGIANSEGTVVTDERVNTIFLVQIVASQDGVFQTGYEPVGGSIGFELFDSVSTKNIAAKALERALMMLEAPKAPGGEMPVVISNEAGGTMIHEAVGHGLEADFTNARISVYSDKIGSLIASPLVTVMDDPSLPKKRGSFRFDDEGVKASCTVLIDKGVLKNFLYDRLTAMKDGRNPTGNGRRQSYRFKPIPRMTNTFIAPGKNEPKDIISQTDNGLFVKKMGGGQVNPVNGDFVFEVSEGYLIEKGKITTPVRGATLAGNGPQVLKDIDMVGKDHGFAIGTCGKDGQGVPVSDAQPTLRIKKLIVGGEGAPPWKS</sequence>
<dbReference type="GO" id="GO:0005829">
    <property type="term" value="C:cytosol"/>
    <property type="evidence" value="ECO:0007669"/>
    <property type="project" value="TreeGrafter"/>
</dbReference>
<keyword evidence="3" id="KW-0378">Hydrolase</keyword>
<feature type="domain" description="Metalloprotease TldD/E N-terminal" evidence="5">
    <location>
        <begin position="1"/>
        <end position="31"/>
    </location>
</feature>
<gene>
    <name evidence="8" type="ORF">A2149_01820</name>
</gene>
<name>A0A1F7RYW0_9BACT</name>
<keyword evidence="4" id="KW-0482">Metalloprotease</keyword>
<reference evidence="8 9" key="1">
    <citation type="journal article" date="2016" name="Nat. Commun.">
        <title>Thousands of microbial genomes shed light on interconnected biogeochemical processes in an aquifer system.</title>
        <authorList>
            <person name="Anantharaman K."/>
            <person name="Brown C.T."/>
            <person name="Hug L.A."/>
            <person name="Sharon I."/>
            <person name="Castelle C.J."/>
            <person name="Probst A.J."/>
            <person name="Thomas B.C."/>
            <person name="Singh A."/>
            <person name="Wilkins M.J."/>
            <person name="Karaoz U."/>
            <person name="Brodie E.L."/>
            <person name="Williams K.H."/>
            <person name="Hubbard S.S."/>
            <person name="Banfield J.F."/>
        </authorList>
    </citation>
    <scope>NUCLEOTIDE SEQUENCE [LARGE SCALE GENOMIC DNA]</scope>
</reference>
<dbReference type="SUPFAM" id="SSF111283">
    <property type="entry name" value="Putative modulator of DNA gyrase, PmbA/TldD"/>
    <property type="match status" value="1"/>
</dbReference>
<dbReference type="Pfam" id="PF01523">
    <property type="entry name" value="PmbA_TldD_1st"/>
    <property type="match status" value="1"/>
</dbReference>
<dbReference type="InterPro" id="IPR035068">
    <property type="entry name" value="TldD/PmbA_N"/>
</dbReference>
<organism evidence="8 9">
    <name type="scientific">Candidatus Schekmanbacteria bacterium RBG_16_38_11</name>
    <dbReference type="NCBI Taxonomy" id="1817880"/>
    <lineage>
        <taxon>Bacteria</taxon>
        <taxon>Candidatus Schekmaniibacteriota</taxon>
    </lineage>
</organism>
<dbReference type="Proteomes" id="UP000178435">
    <property type="component" value="Unassembled WGS sequence"/>
</dbReference>
<dbReference type="InterPro" id="IPR045570">
    <property type="entry name" value="Metalloprtase-TldD/E_cen_dom"/>
</dbReference>
<feature type="domain" description="Metalloprotease TldD/E central" evidence="7">
    <location>
        <begin position="61"/>
        <end position="170"/>
    </location>
</feature>
<dbReference type="Pfam" id="PF19289">
    <property type="entry name" value="PmbA_TldD_3rd"/>
    <property type="match status" value="1"/>
</dbReference>
<dbReference type="InterPro" id="IPR036059">
    <property type="entry name" value="TldD/PmbA_sf"/>
</dbReference>
<proteinExistence type="inferred from homology"/>
<dbReference type="InterPro" id="IPR051463">
    <property type="entry name" value="Peptidase_U62_metallo"/>
</dbReference>
<evidence type="ECO:0000256" key="1">
    <source>
        <dbReference type="ARBA" id="ARBA00005836"/>
    </source>
</evidence>
<evidence type="ECO:0000313" key="8">
    <source>
        <dbReference type="EMBL" id="OGL46174.1"/>
    </source>
</evidence>
<accession>A0A1F7RYW0</accession>
<evidence type="ECO:0000313" key="9">
    <source>
        <dbReference type="Proteomes" id="UP000178435"/>
    </source>
</evidence>